<evidence type="ECO:0000313" key="1">
    <source>
        <dbReference type="EMBL" id="KAK4234318.1"/>
    </source>
</evidence>
<organism evidence="1 2">
    <name type="scientific">Achaetomium macrosporum</name>
    <dbReference type="NCBI Taxonomy" id="79813"/>
    <lineage>
        <taxon>Eukaryota</taxon>
        <taxon>Fungi</taxon>
        <taxon>Dikarya</taxon>
        <taxon>Ascomycota</taxon>
        <taxon>Pezizomycotina</taxon>
        <taxon>Sordariomycetes</taxon>
        <taxon>Sordariomycetidae</taxon>
        <taxon>Sordariales</taxon>
        <taxon>Chaetomiaceae</taxon>
        <taxon>Achaetomium</taxon>
    </lineage>
</organism>
<name>A0AAN7H875_9PEZI</name>
<dbReference type="EMBL" id="MU860386">
    <property type="protein sequence ID" value="KAK4234318.1"/>
    <property type="molecule type" value="Genomic_DNA"/>
</dbReference>
<comment type="caution">
    <text evidence="1">The sequence shown here is derived from an EMBL/GenBank/DDBJ whole genome shotgun (WGS) entry which is preliminary data.</text>
</comment>
<accession>A0AAN7H875</accession>
<gene>
    <name evidence="1" type="ORF">C8A03DRAFT_37910</name>
</gene>
<dbReference type="Proteomes" id="UP001303760">
    <property type="component" value="Unassembled WGS sequence"/>
</dbReference>
<reference evidence="1" key="1">
    <citation type="journal article" date="2023" name="Mol. Phylogenet. Evol.">
        <title>Genome-scale phylogeny and comparative genomics of the fungal order Sordariales.</title>
        <authorList>
            <person name="Hensen N."/>
            <person name="Bonometti L."/>
            <person name="Westerberg I."/>
            <person name="Brannstrom I.O."/>
            <person name="Guillou S."/>
            <person name="Cros-Aarteil S."/>
            <person name="Calhoun S."/>
            <person name="Haridas S."/>
            <person name="Kuo A."/>
            <person name="Mondo S."/>
            <person name="Pangilinan J."/>
            <person name="Riley R."/>
            <person name="LaButti K."/>
            <person name="Andreopoulos B."/>
            <person name="Lipzen A."/>
            <person name="Chen C."/>
            <person name="Yan M."/>
            <person name="Daum C."/>
            <person name="Ng V."/>
            <person name="Clum A."/>
            <person name="Steindorff A."/>
            <person name="Ohm R.A."/>
            <person name="Martin F."/>
            <person name="Silar P."/>
            <person name="Natvig D.O."/>
            <person name="Lalanne C."/>
            <person name="Gautier V."/>
            <person name="Ament-Velasquez S.L."/>
            <person name="Kruys A."/>
            <person name="Hutchinson M.I."/>
            <person name="Powell A.J."/>
            <person name="Barry K."/>
            <person name="Miller A.N."/>
            <person name="Grigoriev I.V."/>
            <person name="Debuchy R."/>
            <person name="Gladieux P."/>
            <person name="Hiltunen Thoren M."/>
            <person name="Johannesson H."/>
        </authorList>
    </citation>
    <scope>NUCLEOTIDE SEQUENCE</scope>
    <source>
        <strain evidence="1">CBS 532.94</strain>
    </source>
</reference>
<proteinExistence type="predicted"/>
<dbReference type="AlphaFoldDB" id="A0AAN7H875"/>
<keyword evidence="2" id="KW-1185">Reference proteome</keyword>
<sequence length="169" mass="17827">MADLLHKAPGYGCANADDTLDIACLCRSKRFKSAVKFLVAGACPIPADLAAAREWATDRCVSALSSSVGASSQHVPRNAVLNGTAPRRGNVSAALPEAVFGIDDDEDFTVAAGLSRMAGLLGRAWAQRRAQVNNDISKPTTNKRFRVVGWQSQDSGSARTFRPTAAPLA</sequence>
<reference evidence="1" key="2">
    <citation type="submission" date="2023-05" db="EMBL/GenBank/DDBJ databases">
        <authorList>
            <consortium name="Lawrence Berkeley National Laboratory"/>
            <person name="Steindorff A."/>
            <person name="Hensen N."/>
            <person name="Bonometti L."/>
            <person name="Westerberg I."/>
            <person name="Brannstrom I.O."/>
            <person name="Guillou S."/>
            <person name="Cros-Aarteil S."/>
            <person name="Calhoun S."/>
            <person name="Haridas S."/>
            <person name="Kuo A."/>
            <person name="Mondo S."/>
            <person name="Pangilinan J."/>
            <person name="Riley R."/>
            <person name="Labutti K."/>
            <person name="Andreopoulos B."/>
            <person name="Lipzen A."/>
            <person name="Chen C."/>
            <person name="Yanf M."/>
            <person name="Daum C."/>
            <person name="Ng V."/>
            <person name="Clum A."/>
            <person name="Ohm R."/>
            <person name="Martin F."/>
            <person name="Silar P."/>
            <person name="Natvig D."/>
            <person name="Lalanne C."/>
            <person name="Gautier V."/>
            <person name="Ament-Velasquez S.L."/>
            <person name="Kruys A."/>
            <person name="Hutchinson M.I."/>
            <person name="Powell A.J."/>
            <person name="Barry K."/>
            <person name="Miller A.N."/>
            <person name="Grigoriev I.V."/>
            <person name="Debuchy R."/>
            <person name="Gladieux P."/>
            <person name="Thoren M.H."/>
            <person name="Johannesson H."/>
        </authorList>
    </citation>
    <scope>NUCLEOTIDE SEQUENCE</scope>
    <source>
        <strain evidence="1">CBS 532.94</strain>
    </source>
</reference>
<protein>
    <submittedName>
        <fullName evidence="1">Uncharacterized protein</fullName>
    </submittedName>
</protein>
<evidence type="ECO:0000313" key="2">
    <source>
        <dbReference type="Proteomes" id="UP001303760"/>
    </source>
</evidence>